<organism evidence="1 2">
    <name type="scientific">Geobacillus stearothermophilus</name>
    <name type="common">Bacillus stearothermophilus</name>
    <dbReference type="NCBI Taxonomy" id="1422"/>
    <lineage>
        <taxon>Bacteria</taxon>
        <taxon>Bacillati</taxon>
        <taxon>Bacillota</taxon>
        <taxon>Bacilli</taxon>
        <taxon>Bacillales</taxon>
        <taxon>Anoxybacillaceae</taxon>
        <taxon>Geobacillus</taxon>
    </lineage>
</organism>
<dbReference type="EMBL" id="RCTJ01000031">
    <property type="protein sequence ID" value="RLQ13764.1"/>
    <property type="molecule type" value="Genomic_DNA"/>
</dbReference>
<protein>
    <submittedName>
        <fullName evidence="1">Uncharacterized protein</fullName>
    </submittedName>
</protein>
<evidence type="ECO:0000313" key="2">
    <source>
        <dbReference type="Proteomes" id="UP000266922"/>
    </source>
</evidence>
<gene>
    <name evidence="1" type="ORF">D9548_09715</name>
</gene>
<dbReference type="AlphaFoldDB" id="A0A3L7CRU9"/>
<dbReference type="Proteomes" id="UP000266922">
    <property type="component" value="Unassembled WGS sequence"/>
</dbReference>
<reference evidence="1 2" key="1">
    <citation type="submission" date="2018-10" db="EMBL/GenBank/DDBJ databases">
        <title>Geobacillus stearothermophilus in processing lines of powdered infant formula.</title>
        <authorList>
            <person name="Rhee M.S."/>
            <person name="Choi I.-G."/>
            <person name="Cho T.J."/>
            <person name="Park B."/>
        </authorList>
    </citation>
    <scope>NUCLEOTIDE SEQUENCE [LARGE SCALE GENOMIC DNA]</scope>
    <source>
        <strain evidence="1 2">FHS-PPGT130</strain>
    </source>
</reference>
<comment type="caution">
    <text evidence="1">The sequence shown here is derived from an EMBL/GenBank/DDBJ whole genome shotgun (WGS) entry which is preliminary data.</text>
</comment>
<evidence type="ECO:0000313" key="1">
    <source>
        <dbReference type="EMBL" id="RLQ13764.1"/>
    </source>
</evidence>
<proteinExistence type="predicted"/>
<name>A0A3L7CRU9_GEOSE</name>
<accession>A0A3L7CRU9</accession>
<sequence length="62" mass="7286">MRRPVMQRIAKLYDGVRQTEKHGSIAFSFLAIPHEPSESVVFHRPFRKAIILLSFHIQKRGR</sequence>